<reference evidence="13" key="1">
    <citation type="journal article" date="2011" name="Nature">
        <title>A high-resolution map of human evolutionary constraint using 29 mammals.</title>
        <authorList>
            <person name="Lindblad-Toh K."/>
            <person name="Garber M."/>
            <person name="Zuk O."/>
            <person name="Lin M.F."/>
            <person name="Parker B.J."/>
            <person name="Washietl S."/>
            <person name="Kheradpour P."/>
            <person name="Ernst J."/>
            <person name="Jordan G."/>
            <person name="Mauceli E."/>
            <person name="Ward L.D."/>
            <person name="Lowe C.B."/>
            <person name="Holloway A.K."/>
            <person name="Clamp M."/>
            <person name="Gnerre S."/>
            <person name="Alfoldi J."/>
            <person name="Beal K."/>
            <person name="Chang J."/>
            <person name="Clawson H."/>
            <person name="Cuff J."/>
            <person name="Di Palma F."/>
            <person name="Fitzgerald S."/>
            <person name="Flicek P."/>
            <person name="Guttman M."/>
            <person name="Hubisz M.J."/>
            <person name="Jaffe D.B."/>
            <person name="Jungreis I."/>
            <person name="Kent W.J."/>
            <person name="Kostka D."/>
            <person name="Lara M."/>
            <person name="Martins A.L."/>
            <person name="Massingham T."/>
            <person name="Moltke I."/>
            <person name="Raney B.J."/>
            <person name="Rasmussen M.D."/>
            <person name="Robinson J."/>
            <person name="Stark A."/>
            <person name="Vilella A.J."/>
            <person name="Wen J."/>
            <person name="Xie X."/>
            <person name="Zody M.C."/>
            <person name="Baldwin J."/>
            <person name="Bloom T."/>
            <person name="Chin C.W."/>
            <person name="Heiman D."/>
            <person name="Nicol R."/>
            <person name="Nusbaum C."/>
            <person name="Young S."/>
            <person name="Wilkinson J."/>
            <person name="Worley K.C."/>
            <person name="Kovar C.L."/>
            <person name="Muzny D.M."/>
            <person name="Gibbs R.A."/>
            <person name="Cree A."/>
            <person name="Dihn H.H."/>
            <person name="Fowler G."/>
            <person name="Jhangiani S."/>
            <person name="Joshi V."/>
            <person name="Lee S."/>
            <person name="Lewis L.R."/>
            <person name="Nazareth L.V."/>
            <person name="Okwuonu G."/>
            <person name="Santibanez J."/>
            <person name="Warren W.C."/>
            <person name="Mardis E.R."/>
            <person name="Weinstock G.M."/>
            <person name="Wilson R.K."/>
            <person name="Delehaunty K."/>
            <person name="Dooling D."/>
            <person name="Fronik C."/>
            <person name="Fulton L."/>
            <person name="Fulton B."/>
            <person name="Graves T."/>
            <person name="Minx P."/>
            <person name="Sodergren E."/>
            <person name="Birney E."/>
            <person name="Margulies E.H."/>
            <person name="Herrero J."/>
            <person name="Green E.D."/>
            <person name="Haussler D."/>
            <person name="Siepel A."/>
            <person name="Goldman N."/>
            <person name="Pollard K.S."/>
            <person name="Pedersen J.S."/>
            <person name="Lander E.S."/>
            <person name="Kellis M."/>
        </authorList>
    </citation>
    <scope>NUCLEOTIDE SEQUENCE [LARGE SCALE GENOMIC DNA]</scope>
    <source>
        <strain evidence="13">2N</strain>
    </source>
</reference>
<keyword evidence="7 10" id="KW-0211">Defensin</keyword>
<dbReference type="VEuPathDB" id="HostDB:ENSCPOG00000024324"/>
<dbReference type="eggNOG" id="ENOG502TM18">
    <property type="taxonomic scope" value="Eukaryota"/>
</dbReference>
<dbReference type="PANTHER" id="PTHR15001">
    <property type="entry name" value="BETA-DEFENSIN 123-RELATED"/>
    <property type="match status" value="1"/>
</dbReference>
<dbReference type="EMBL" id="AAKN02012518">
    <property type="status" value="NOT_ANNOTATED_CDS"/>
    <property type="molecule type" value="Genomic_DNA"/>
</dbReference>
<dbReference type="Ensembl" id="ENSCPOT00000023447.2">
    <property type="protein sequence ID" value="ENSCPOP00000017798.2"/>
    <property type="gene ID" value="ENSCPOG00000024324.2"/>
</dbReference>
<evidence type="ECO:0000256" key="8">
    <source>
        <dbReference type="ARBA" id="ARBA00023022"/>
    </source>
</evidence>
<dbReference type="OMA" id="ISEMGCL"/>
<evidence type="ECO:0000256" key="6">
    <source>
        <dbReference type="ARBA" id="ARBA00022729"/>
    </source>
</evidence>
<dbReference type="GO" id="GO:0042742">
    <property type="term" value="P:defense response to bacterium"/>
    <property type="evidence" value="ECO:0007669"/>
    <property type="project" value="UniProtKB-UniRule"/>
</dbReference>
<evidence type="ECO:0000256" key="2">
    <source>
        <dbReference type="ARBA" id="ARBA00004613"/>
    </source>
</evidence>
<dbReference type="PANTHER" id="PTHR15001:SF3">
    <property type="entry name" value="BETA-DEFENSIN 123"/>
    <property type="match status" value="1"/>
</dbReference>
<evidence type="ECO:0000256" key="9">
    <source>
        <dbReference type="ARBA" id="ARBA00023157"/>
    </source>
</evidence>
<comment type="similarity">
    <text evidence="3 10">Belongs to the beta-defensin family.</text>
</comment>
<dbReference type="Proteomes" id="UP000005447">
    <property type="component" value="Unassembled WGS sequence"/>
</dbReference>
<evidence type="ECO:0000256" key="4">
    <source>
        <dbReference type="ARBA" id="ARBA00022525"/>
    </source>
</evidence>
<name>H0W498_CAVPO</name>
<keyword evidence="9" id="KW-1015">Disulfide bond</keyword>
<organism evidence="12 13">
    <name type="scientific">Cavia porcellus</name>
    <name type="common">Guinea pig</name>
    <dbReference type="NCBI Taxonomy" id="10141"/>
    <lineage>
        <taxon>Eukaryota</taxon>
        <taxon>Metazoa</taxon>
        <taxon>Chordata</taxon>
        <taxon>Craniata</taxon>
        <taxon>Vertebrata</taxon>
        <taxon>Euteleostomi</taxon>
        <taxon>Mammalia</taxon>
        <taxon>Eutheria</taxon>
        <taxon>Euarchontoglires</taxon>
        <taxon>Glires</taxon>
        <taxon>Rodentia</taxon>
        <taxon>Hystricomorpha</taxon>
        <taxon>Caviidae</taxon>
        <taxon>Cavia</taxon>
    </lineage>
</organism>
<comment type="function">
    <text evidence="1 10">Has antibacterial activity.</text>
</comment>
<sequence>PLSLGKSVNMKLFLVLIVLLSQVLTAGAKPPRCFNNAAGYCKKRCKVGEISEMGCLHGKLCCVKEQKSKKYHKVQQLPPGPKSTAEKASDYIAYPTVTLVSIL</sequence>
<keyword evidence="5 10" id="KW-0929">Antimicrobial</keyword>
<keyword evidence="13" id="KW-1185">Reference proteome</keyword>
<reference evidence="12" key="3">
    <citation type="submission" date="2025-09" db="UniProtKB">
        <authorList>
            <consortium name="Ensembl"/>
        </authorList>
    </citation>
    <scope>IDENTIFICATION</scope>
    <source>
        <strain evidence="12">2N</strain>
    </source>
</reference>
<evidence type="ECO:0000259" key="11">
    <source>
        <dbReference type="Pfam" id="PF13841"/>
    </source>
</evidence>
<evidence type="ECO:0000256" key="1">
    <source>
        <dbReference type="ARBA" id="ARBA00002878"/>
    </source>
</evidence>
<keyword evidence="8 10" id="KW-0044">Antibiotic</keyword>
<dbReference type="AlphaFoldDB" id="H0W498"/>
<dbReference type="FunCoup" id="H0W498">
    <property type="interactions" value="1"/>
</dbReference>
<dbReference type="GeneTree" id="ENSGT00530000064329"/>
<evidence type="ECO:0000256" key="10">
    <source>
        <dbReference type="RuleBase" id="RU231113"/>
    </source>
</evidence>
<reference evidence="12" key="2">
    <citation type="submission" date="2025-08" db="UniProtKB">
        <authorList>
            <consortium name="Ensembl"/>
        </authorList>
    </citation>
    <scope>IDENTIFICATION</scope>
    <source>
        <strain evidence="12">2N</strain>
    </source>
</reference>
<keyword evidence="6 10" id="KW-0732">Signal</keyword>
<dbReference type="HOGENOM" id="CLU_2399087_0_0_1"/>
<dbReference type="InterPro" id="IPR050544">
    <property type="entry name" value="Beta-defensin"/>
</dbReference>
<feature type="chain" id="PRO_5011823255" description="Beta-defensin" evidence="10">
    <location>
        <begin position="29"/>
        <end position="103"/>
    </location>
</feature>
<evidence type="ECO:0000313" key="13">
    <source>
        <dbReference type="Proteomes" id="UP000005447"/>
    </source>
</evidence>
<comment type="subcellular location">
    <subcellularLocation>
        <location evidence="2 10">Secreted</location>
    </subcellularLocation>
</comment>
<accession>H0W498</accession>
<gene>
    <name evidence="12" type="primary">Defb128</name>
</gene>
<evidence type="ECO:0000313" key="12">
    <source>
        <dbReference type="Ensembl" id="ENSCPOP00000017798.2"/>
    </source>
</evidence>
<feature type="signal peptide" evidence="10">
    <location>
        <begin position="1"/>
        <end position="28"/>
    </location>
</feature>
<dbReference type="GO" id="GO:0045087">
    <property type="term" value="P:innate immune response"/>
    <property type="evidence" value="ECO:0007669"/>
    <property type="project" value="InterPro"/>
</dbReference>
<evidence type="ECO:0000256" key="7">
    <source>
        <dbReference type="ARBA" id="ARBA00022940"/>
    </source>
</evidence>
<evidence type="ECO:0000256" key="3">
    <source>
        <dbReference type="ARBA" id="ARBA00007371"/>
    </source>
</evidence>
<evidence type="ECO:0000256" key="5">
    <source>
        <dbReference type="ARBA" id="ARBA00022529"/>
    </source>
</evidence>
<dbReference type="InterPro" id="IPR025933">
    <property type="entry name" value="Beta_defensin_dom"/>
</dbReference>
<dbReference type="STRING" id="10141.ENSCPOP00000017798"/>
<proteinExistence type="inferred from homology"/>
<dbReference type="Pfam" id="PF13841">
    <property type="entry name" value="Defensin_beta_2"/>
    <property type="match status" value="1"/>
</dbReference>
<keyword evidence="4 10" id="KW-0964">Secreted</keyword>
<dbReference type="GO" id="GO:0005576">
    <property type="term" value="C:extracellular region"/>
    <property type="evidence" value="ECO:0007669"/>
    <property type="project" value="UniProtKB-SubCell"/>
</dbReference>
<protein>
    <recommendedName>
        <fullName evidence="10">Beta-defensin</fullName>
    </recommendedName>
</protein>
<dbReference type="InParanoid" id="H0W498"/>
<feature type="domain" description="Beta-defensin" evidence="11">
    <location>
        <begin position="32"/>
        <end position="62"/>
    </location>
</feature>